<organism evidence="2 3">
    <name type="scientific">Tothia fuscella</name>
    <dbReference type="NCBI Taxonomy" id="1048955"/>
    <lineage>
        <taxon>Eukaryota</taxon>
        <taxon>Fungi</taxon>
        <taxon>Dikarya</taxon>
        <taxon>Ascomycota</taxon>
        <taxon>Pezizomycotina</taxon>
        <taxon>Dothideomycetes</taxon>
        <taxon>Pleosporomycetidae</taxon>
        <taxon>Venturiales</taxon>
        <taxon>Cylindrosympodiaceae</taxon>
        <taxon>Tothia</taxon>
    </lineage>
</organism>
<keyword evidence="1" id="KW-0732">Signal</keyword>
<reference evidence="2" key="1">
    <citation type="journal article" date="2020" name="Stud. Mycol.">
        <title>101 Dothideomycetes genomes: a test case for predicting lifestyles and emergence of pathogens.</title>
        <authorList>
            <person name="Haridas S."/>
            <person name="Albert R."/>
            <person name="Binder M."/>
            <person name="Bloem J."/>
            <person name="Labutti K."/>
            <person name="Salamov A."/>
            <person name="Andreopoulos B."/>
            <person name="Baker S."/>
            <person name="Barry K."/>
            <person name="Bills G."/>
            <person name="Bluhm B."/>
            <person name="Cannon C."/>
            <person name="Castanera R."/>
            <person name="Culley D."/>
            <person name="Daum C."/>
            <person name="Ezra D."/>
            <person name="Gonzalez J."/>
            <person name="Henrissat B."/>
            <person name="Kuo A."/>
            <person name="Liang C."/>
            <person name="Lipzen A."/>
            <person name="Lutzoni F."/>
            <person name="Magnuson J."/>
            <person name="Mondo S."/>
            <person name="Nolan M."/>
            <person name="Ohm R."/>
            <person name="Pangilinan J."/>
            <person name="Park H.-J."/>
            <person name="Ramirez L."/>
            <person name="Alfaro M."/>
            <person name="Sun H."/>
            <person name="Tritt A."/>
            <person name="Yoshinaga Y."/>
            <person name="Zwiers L.-H."/>
            <person name="Turgeon B."/>
            <person name="Goodwin S."/>
            <person name="Spatafora J."/>
            <person name="Crous P."/>
            <person name="Grigoriev I."/>
        </authorList>
    </citation>
    <scope>NUCLEOTIDE SEQUENCE</scope>
    <source>
        <strain evidence="2">CBS 130266</strain>
    </source>
</reference>
<name>A0A9P4TYZ5_9PEZI</name>
<dbReference type="Proteomes" id="UP000800235">
    <property type="component" value="Unassembled WGS sequence"/>
</dbReference>
<comment type="caution">
    <text evidence="2">The sequence shown here is derived from an EMBL/GenBank/DDBJ whole genome shotgun (WGS) entry which is preliminary data.</text>
</comment>
<proteinExistence type="predicted"/>
<gene>
    <name evidence="2" type="ORF">EJ08DRAFT_697398</name>
</gene>
<dbReference type="EMBL" id="MU007039">
    <property type="protein sequence ID" value="KAF2430372.1"/>
    <property type="molecule type" value="Genomic_DNA"/>
</dbReference>
<evidence type="ECO:0000313" key="2">
    <source>
        <dbReference type="EMBL" id="KAF2430372.1"/>
    </source>
</evidence>
<sequence>MNPFNFILTILAIFTTICTLATANPTFDGTAIMVAAAPPISDATLTPCIYCKEVYANCIVLCFGHPPGGWKRCQDWCAWNICGDYPDCRSDDCGFDSCLS</sequence>
<evidence type="ECO:0000313" key="3">
    <source>
        <dbReference type="Proteomes" id="UP000800235"/>
    </source>
</evidence>
<feature type="signal peptide" evidence="1">
    <location>
        <begin position="1"/>
        <end position="23"/>
    </location>
</feature>
<evidence type="ECO:0000256" key="1">
    <source>
        <dbReference type="SAM" id="SignalP"/>
    </source>
</evidence>
<keyword evidence="3" id="KW-1185">Reference proteome</keyword>
<feature type="chain" id="PRO_5040511644" evidence="1">
    <location>
        <begin position="24"/>
        <end position="100"/>
    </location>
</feature>
<dbReference type="AlphaFoldDB" id="A0A9P4TYZ5"/>
<accession>A0A9P4TYZ5</accession>
<protein>
    <submittedName>
        <fullName evidence="2">Uncharacterized protein</fullName>
    </submittedName>
</protein>